<dbReference type="Proteomes" id="UP000066042">
    <property type="component" value="Chromosome"/>
</dbReference>
<dbReference type="PROSITE" id="PS51379">
    <property type="entry name" value="4FE4S_FER_2"/>
    <property type="match status" value="2"/>
</dbReference>
<dbReference type="Pfam" id="PF12838">
    <property type="entry name" value="Fer4_7"/>
    <property type="match status" value="1"/>
</dbReference>
<dbReference type="EMBL" id="CP013050">
    <property type="protein sequence ID" value="ALM74531.1"/>
    <property type="molecule type" value="Genomic_DNA"/>
</dbReference>
<dbReference type="AlphaFoldDB" id="A0A0S1X9R8"/>
<dbReference type="PATRIC" id="fig|55802.8.peg.561"/>
<proteinExistence type="predicted"/>
<dbReference type="InterPro" id="IPR017900">
    <property type="entry name" value="4Fe4S_Fe_S_CS"/>
</dbReference>
<dbReference type="PANTHER" id="PTHR43122:SF1">
    <property type="entry name" value="IRON-SULFUR-BINDING PROTEIN"/>
    <property type="match status" value="1"/>
</dbReference>
<sequence length="113" mass="12782">MGDITLLVFESFKCFTYVKTLSNLQVMIMADVEIKTEGYLTIGKTDQVEIDVDTFLCKGCGICVELCPRKVLEWSKELSEKGVHYPVPVHADKCVKCKLCELLCPDFAIAVRW</sequence>
<organism evidence="2 3">
    <name type="scientific">Thermococcus barophilus</name>
    <dbReference type="NCBI Taxonomy" id="55802"/>
    <lineage>
        <taxon>Archaea</taxon>
        <taxon>Methanobacteriati</taxon>
        <taxon>Methanobacteriota</taxon>
        <taxon>Thermococci</taxon>
        <taxon>Thermococcales</taxon>
        <taxon>Thermococcaceae</taxon>
        <taxon>Thermococcus</taxon>
    </lineage>
</organism>
<dbReference type="PANTHER" id="PTHR43122">
    <property type="entry name" value="FERREDOXIN SUBUNIT OF PYRUVATE:FLAVODOXIN OXIDOREDUCTASE-RELATED"/>
    <property type="match status" value="1"/>
</dbReference>
<feature type="domain" description="4Fe-4S ferredoxin-type" evidence="1">
    <location>
        <begin position="85"/>
        <end position="113"/>
    </location>
</feature>
<protein>
    <submittedName>
        <fullName evidence="2">2-ketoglutarate:ferredoxin oxidoreductase and 2-oxoglutarate ferredoxin oxidoreductase 2 (KGOR), subunit delta</fullName>
        <ecNumber evidence="2">1.2.7.3</ecNumber>
    </submittedName>
</protein>
<dbReference type="PROSITE" id="PS00198">
    <property type="entry name" value="4FE4S_FER_1"/>
    <property type="match status" value="2"/>
</dbReference>
<dbReference type="SUPFAM" id="SSF54862">
    <property type="entry name" value="4Fe-4S ferredoxins"/>
    <property type="match status" value="1"/>
</dbReference>
<dbReference type="Gene3D" id="3.30.70.20">
    <property type="match status" value="1"/>
</dbReference>
<dbReference type="InterPro" id="IPR050011">
    <property type="entry name" value="OGOR_delta"/>
</dbReference>
<evidence type="ECO:0000313" key="3">
    <source>
        <dbReference type="Proteomes" id="UP000066042"/>
    </source>
</evidence>
<dbReference type="InterPro" id="IPR017896">
    <property type="entry name" value="4Fe4S_Fe-S-bd"/>
</dbReference>
<dbReference type="GO" id="GO:0047553">
    <property type="term" value="F:2-oxoglutarate synthase activity"/>
    <property type="evidence" value="ECO:0007669"/>
    <property type="project" value="UniProtKB-EC"/>
</dbReference>
<dbReference type="EC" id="1.2.7.3" evidence="2"/>
<keyword evidence="2" id="KW-0560">Oxidoreductase</keyword>
<name>A0A0S1X9R8_THEBA</name>
<dbReference type="NCBIfam" id="NF042987">
    <property type="entry name" value="OGOR_delta"/>
    <property type="match status" value="1"/>
</dbReference>
<feature type="domain" description="4Fe-4S ferredoxin-type" evidence="1">
    <location>
        <begin position="48"/>
        <end position="77"/>
    </location>
</feature>
<evidence type="ECO:0000259" key="1">
    <source>
        <dbReference type="PROSITE" id="PS51379"/>
    </source>
</evidence>
<reference evidence="2 3" key="1">
    <citation type="journal article" date="2016" name="Genome Announc.">
        <title>Complete genome sequence of the hyperthermophilic and piezophilic archaeon Thermococcus barophilus Ch5, capable of growth at the expense of hydrogenogenesis from carbon monoxide and formate.</title>
        <authorList>
            <person name="Oger P."/>
            <person name="Sokolova T.G."/>
            <person name="Kozhevnikova D.A."/>
            <person name="Taranov E.A."/>
            <person name="Vannier P."/>
            <person name="Lee H.S."/>
            <person name="Kwon K.K."/>
            <person name="Kang S.G."/>
            <person name="Lee J.H."/>
            <person name="Bonch-Osmolovskaya E.A."/>
            <person name="Lebedinsky A.V."/>
        </authorList>
    </citation>
    <scope>NUCLEOTIDE SEQUENCE [LARGE SCALE GENOMIC DNA]</scope>
    <source>
        <strain evidence="3">Ch5</strain>
    </source>
</reference>
<dbReference type="STRING" id="55802.TBCH5v1_0565"/>
<evidence type="ECO:0000313" key="2">
    <source>
        <dbReference type="EMBL" id="ALM74531.1"/>
    </source>
</evidence>
<gene>
    <name evidence="2" type="ORF">TBCH5v1_0565</name>
</gene>
<accession>A0A0S1X9R8</accession>